<evidence type="ECO:0000256" key="6">
    <source>
        <dbReference type="ARBA" id="ARBA00023139"/>
    </source>
</evidence>
<reference evidence="8" key="1">
    <citation type="journal article" date="2024" name="Int. J. Syst. Evol. Microbiol.">
        <title>Turicibacter faecis sp. nov., isolated from faeces of heart failure mouse model.</title>
        <authorList>
            <person name="Imamura Y."/>
            <person name="Motooka D."/>
            <person name="Nakajima Y."/>
            <person name="Ito S."/>
            <person name="Kitakaze M."/>
            <person name="Iida T."/>
            <person name="Nakamura S."/>
        </authorList>
    </citation>
    <scope>NUCLEOTIDE SEQUENCE</scope>
    <source>
        <strain evidence="8">TC023</strain>
    </source>
</reference>
<dbReference type="EMBL" id="AP028127">
    <property type="protein sequence ID" value="BEH91901.1"/>
    <property type="molecule type" value="Genomic_DNA"/>
</dbReference>
<keyword evidence="2" id="KW-0813">Transport</keyword>
<proteinExistence type="inferred from homology"/>
<organism evidence="8 9">
    <name type="scientific">Turicibacter faecis</name>
    <dbReference type="NCBI Taxonomy" id="2963365"/>
    <lineage>
        <taxon>Bacteria</taxon>
        <taxon>Bacillati</taxon>
        <taxon>Bacillota</taxon>
        <taxon>Erysipelotrichia</taxon>
        <taxon>Erysipelotrichales</taxon>
        <taxon>Turicibacteraceae</taxon>
        <taxon>Turicibacter</taxon>
    </lineage>
</organism>
<dbReference type="PROSITE" id="PS01037">
    <property type="entry name" value="SBP_BACTERIAL_1"/>
    <property type="match status" value="1"/>
</dbReference>
<name>A0ABN6ZKN9_9FIRM</name>
<evidence type="ECO:0000313" key="8">
    <source>
        <dbReference type="EMBL" id="BEH91901.1"/>
    </source>
</evidence>
<dbReference type="PANTHER" id="PTHR43649">
    <property type="entry name" value="ARABINOSE-BINDING PROTEIN-RELATED"/>
    <property type="match status" value="1"/>
</dbReference>
<comment type="similarity">
    <text evidence="1">Belongs to the bacterial solute-binding protein 1 family.</text>
</comment>
<protein>
    <submittedName>
        <fullName evidence="8">Sugar ABC transporter substrate-binding protein</fullName>
    </submittedName>
</protein>
<dbReference type="SUPFAM" id="SSF53850">
    <property type="entry name" value="Periplasmic binding protein-like II"/>
    <property type="match status" value="1"/>
</dbReference>
<accession>A0ABN6ZKN9</accession>
<keyword evidence="4" id="KW-0732">Signal</keyword>
<dbReference type="PANTHER" id="PTHR43649:SF33">
    <property type="entry name" value="POLYGALACTURONAN_RHAMNOGALACTURONAN-BINDING PROTEIN YTCQ"/>
    <property type="match status" value="1"/>
</dbReference>
<dbReference type="Proteomes" id="UP001432099">
    <property type="component" value="Chromosome"/>
</dbReference>
<dbReference type="InterPro" id="IPR006059">
    <property type="entry name" value="SBP"/>
</dbReference>
<keyword evidence="9" id="KW-1185">Reference proteome</keyword>
<keyword evidence="7" id="KW-0449">Lipoprotein</keyword>
<dbReference type="PROSITE" id="PS51257">
    <property type="entry name" value="PROKAR_LIPOPROTEIN"/>
    <property type="match status" value="1"/>
</dbReference>
<gene>
    <name evidence="8" type="ORF">T23_20030</name>
</gene>
<dbReference type="InterPro" id="IPR006061">
    <property type="entry name" value="SBP_1_CS"/>
</dbReference>
<dbReference type="Gene3D" id="3.40.190.10">
    <property type="entry name" value="Periplasmic binding protein-like II"/>
    <property type="match status" value="2"/>
</dbReference>
<keyword evidence="6" id="KW-0564">Palmitate</keyword>
<evidence type="ECO:0000256" key="7">
    <source>
        <dbReference type="ARBA" id="ARBA00023288"/>
    </source>
</evidence>
<evidence type="ECO:0000256" key="5">
    <source>
        <dbReference type="ARBA" id="ARBA00023136"/>
    </source>
</evidence>
<evidence type="ECO:0000256" key="2">
    <source>
        <dbReference type="ARBA" id="ARBA00022448"/>
    </source>
</evidence>
<keyword evidence="5" id="KW-0472">Membrane</keyword>
<evidence type="ECO:0000256" key="1">
    <source>
        <dbReference type="ARBA" id="ARBA00008520"/>
    </source>
</evidence>
<evidence type="ECO:0000256" key="3">
    <source>
        <dbReference type="ARBA" id="ARBA00022475"/>
    </source>
</evidence>
<evidence type="ECO:0000256" key="4">
    <source>
        <dbReference type="ARBA" id="ARBA00022729"/>
    </source>
</evidence>
<evidence type="ECO:0000313" key="9">
    <source>
        <dbReference type="Proteomes" id="UP001432099"/>
    </source>
</evidence>
<dbReference type="InterPro" id="IPR050490">
    <property type="entry name" value="Bact_solute-bd_prot1"/>
</dbReference>
<sequence length="421" mass="46406">MNKIKLLLVSMTLLSLTACQTKPKVEEGKIGGTLTVVTSRPDAAELFEEIEEGFKKKYPEVEDIIWESSSDYDADIMKRMNTKDYGDVLFVPFSMAGTPSEYENYFYPLGKVEDLEKKYLDVTEAVYNDTVYGLPVSINILGFVYNEDVLKKAGVESMPTSTDALLETCDQIESKTGATCFYTNYNTSLGVWAGALSSYGENYKEAALNGNPFDEGQPIREVMDLFYKLAAGGYIEEDPITGDYNQSLQLLADGKVAMIMRASQDLATIQALNDSEDNIKLAPFPTTLNGTTSVPVGAPGVIGINKNTENLATAKAFLEYFISAESGYAEDLDGVPVIIEELNDDQRALFEEGTIVKTASTEDAAIQERYSAVAGEVGIARLTDVLQKVINIGLYPEQNQSYEDYVKELQNAWDQALKNHE</sequence>
<dbReference type="Pfam" id="PF01547">
    <property type="entry name" value="SBP_bac_1"/>
    <property type="match status" value="1"/>
</dbReference>
<keyword evidence="3" id="KW-1003">Cell membrane</keyword>
<dbReference type="RefSeq" id="WP_161832225.1">
    <property type="nucleotide sequence ID" value="NZ_AP028127.1"/>
</dbReference>